<dbReference type="InterPro" id="IPR014729">
    <property type="entry name" value="Rossmann-like_a/b/a_fold"/>
</dbReference>
<name>A0A1F7IN52_9BACT</name>
<organism evidence="1 2">
    <name type="scientific">Candidatus Roizmanbacteria bacterium RIFCSPLOWO2_01_FULL_38_11</name>
    <dbReference type="NCBI Taxonomy" id="1802060"/>
    <lineage>
        <taxon>Bacteria</taxon>
        <taxon>Candidatus Roizmaniibacteriota</taxon>
    </lineage>
</organism>
<protein>
    <recommendedName>
        <fullName evidence="3">Cytidyltransferase-like domain-containing protein</fullName>
    </recommendedName>
</protein>
<sequence length="210" mass="22445">MEISEALTISPGRPDKPTTMEIIDDPSALTWDRVLPRLQEQAASGRTIVATNGHFVMFHPGHSAELELARAVGAGSRSDHNDDGVVLLVVVNSDAQTKAKDPVKGAAQPAVQRAQTVHDNRHVDYVVISEAPQGDSSVITDFQKLADSGLIGPGFVYVKGGDYDMGENIPPEAQLVQERGGSFALVDRVGGFSTSSQVLRMLEVVRQTSS</sequence>
<dbReference type="STRING" id="1802060.A2957_00035"/>
<dbReference type="EMBL" id="MGAK01000013">
    <property type="protein sequence ID" value="OGK44712.1"/>
    <property type="molecule type" value="Genomic_DNA"/>
</dbReference>
<dbReference type="Proteomes" id="UP000179072">
    <property type="component" value="Unassembled WGS sequence"/>
</dbReference>
<reference evidence="1 2" key="1">
    <citation type="journal article" date="2016" name="Nat. Commun.">
        <title>Thousands of microbial genomes shed light on interconnected biogeochemical processes in an aquifer system.</title>
        <authorList>
            <person name="Anantharaman K."/>
            <person name="Brown C.T."/>
            <person name="Hug L.A."/>
            <person name="Sharon I."/>
            <person name="Castelle C.J."/>
            <person name="Probst A.J."/>
            <person name="Thomas B.C."/>
            <person name="Singh A."/>
            <person name="Wilkins M.J."/>
            <person name="Karaoz U."/>
            <person name="Brodie E.L."/>
            <person name="Williams K.H."/>
            <person name="Hubbard S.S."/>
            <person name="Banfield J.F."/>
        </authorList>
    </citation>
    <scope>NUCLEOTIDE SEQUENCE [LARGE SCALE GENOMIC DNA]</scope>
</reference>
<gene>
    <name evidence="1" type="ORF">A2957_00035</name>
</gene>
<evidence type="ECO:0000313" key="2">
    <source>
        <dbReference type="Proteomes" id="UP000179072"/>
    </source>
</evidence>
<accession>A0A1F7IN52</accession>
<evidence type="ECO:0008006" key="3">
    <source>
        <dbReference type="Google" id="ProtNLM"/>
    </source>
</evidence>
<comment type="caution">
    <text evidence="1">The sequence shown here is derived from an EMBL/GenBank/DDBJ whole genome shotgun (WGS) entry which is preliminary data.</text>
</comment>
<proteinExistence type="predicted"/>
<evidence type="ECO:0000313" key="1">
    <source>
        <dbReference type="EMBL" id="OGK44712.1"/>
    </source>
</evidence>
<dbReference type="AlphaFoldDB" id="A0A1F7IN52"/>
<dbReference type="Gene3D" id="3.40.50.620">
    <property type="entry name" value="HUPs"/>
    <property type="match status" value="1"/>
</dbReference>
<dbReference type="SUPFAM" id="SSF52374">
    <property type="entry name" value="Nucleotidylyl transferase"/>
    <property type="match status" value="1"/>
</dbReference>